<evidence type="ECO:0000313" key="2">
    <source>
        <dbReference type="Proteomes" id="UP000306628"/>
    </source>
</evidence>
<sequence>MHLVRFINSVIGRPVVVRLRDRFQCYAVDLRVTGRGSAVNSVDVARTSGDIVAGSFMVQEG</sequence>
<dbReference type="Proteomes" id="UP000306628">
    <property type="component" value="Unassembled WGS sequence"/>
</dbReference>
<comment type="caution">
    <text evidence="1">The sequence shown here is derived from an EMBL/GenBank/DDBJ whole genome shotgun (WGS) entry which is preliminary data.</text>
</comment>
<keyword evidence="2" id="KW-1185">Reference proteome</keyword>
<dbReference type="AlphaFoldDB" id="A0A5S4GDR3"/>
<proteinExistence type="predicted"/>
<gene>
    <name evidence="1" type="ORF">ETD85_27500</name>
</gene>
<evidence type="ECO:0000313" key="1">
    <source>
        <dbReference type="EMBL" id="TMR30912.1"/>
    </source>
</evidence>
<name>A0A5S4GDR3_9ACTN</name>
<organism evidence="1 2">
    <name type="scientific">Nonomuraea zeae</name>
    <dbReference type="NCBI Taxonomy" id="1642303"/>
    <lineage>
        <taxon>Bacteria</taxon>
        <taxon>Bacillati</taxon>
        <taxon>Actinomycetota</taxon>
        <taxon>Actinomycetes</taxon>
        <taxon>Streptosporangiales</taxon>
        <taxon>Streptosporangiaceae</taxon>
        <taxon>Nonomuraea</taxon>
    </lineage>
</organism>
<dbReference type="RefSeq" id="WP_138692674.1">
    <property type="nucleotide sequence ID" value="NZ_JBHSAZ010000107.1"/>
</dbReference>
<protein>
    <submittedName>
        <fullName evidence="1">Uncharacterized protein</fullName>
    </submittedName>
</protein>
<reference evidence="1 2" key="1">
    <citation type="submission" date="2019-05" db="EMBL/GenBank/DDBJ databases">
        <title>Draft genome sequence of Nonomuraea zeae DSM 100528.</title>
        <authorList>
            <person name="Saricaoglu S."/>
            <person name="Isik K."/>
        </authorList>
    </citation>
    <scope>NUCLEOTIDE SEQUENCE [LARGE SCALE GENOMIC DNA]</scope>
    <source>
        <strain evidence="1 2">DSM 100528</strain>
    </source>
</reference>
<accession>A0A5S4GDR3</accession>
<dbReference type="EMBL" id="VCKX01000092">
    <property type="protein sequence ID" value="TMR30912.1"/>
    <property type="molecule type" value="Genomic_DNA"/>
</dbReference>